<comment type="subcellular location">
    <subcellularLocation>
        <location evidence="6">Cytoplasm</location>
    </subcellularLocation>
</comment>
<evidence type="ECO:0000313" key="8">
    <source>
        <dbReference type="Proteomes" id="UP001144372"/>
    </source>
</evidence>
<comment type="function">
    <text evidence="6">Methylates ribosomal protein L11.</text>
</comment>
<keyword evidence="4 6" id="KW-0808">Transferase</keyword>
<dbReference type="GO" id="GO:0032259">
    <property type="term" value="P:methylation"/>
    <property type="evidence" value="ECO:0007669"/>
    <property type="project" value="UniProtKB-KW"/>
</dbReference>
<feature type="binding site" evidence="6">
    <location>
        <position position="184"/>
    </location>
    <ligand>
        <name>S-adenosyl-L-methionine</name>
        <dbReference type="ChEBI" id="CHEBI:59789"/>
    </ligand>
</feature>
<dbReference type="EC" id="2.1.1.-" evidence="6"/>
<dbReference type="NCBIfam" id="TIGR00406">
    <property type="entry name" value="prmA"/>
    <property type="match status" value="1"/>
</dbReference>
<dbReference type="InterPro" id="IPR004498">
    <property type="entry name" value="Ribosomal_PrmA_MeTrfase"/>
</dbReference>
<keyword evidence="8" id="KW-1185">Reference proteome</keyword>
<evidence type="ECO:0000256" key="2">
    <source>
        <dbReference type="ARBA" id="ARBA00022490"/>
    </source>
</evidence>
<dbReference type="SUPFAM" id="SSF53335">
    <property type="entry name" value="S-adenosyl-L-methionine-dependent methyltransferases"/>
    <property type="match status" value="1"/>
</dbReference>
<reference evidence="7" key="1">
    <citation type="submission" date="2022-12" db="EMBL/GenBank/DDBJ databases">
        <title>Reference genome sequencing for broad-spectrum identification of bacterial and archaeal isolates by mass spectrometry.</title>
        <authorList>
            <person name="Sekiguchi Y."/>
            <person name="Tourlousse D.M."/>
        </authorList>
    </citation>
    <scope>NUCLEOTIDE SEQUENCE</scope>
    <source>
        <strain evidence="7">ASRB1</strain>
    </source>
</reference>
<evidence type="ECO:0000256" key="1">
    <source>
        <dbReference type="ARBA" id="ARBA00009741"/>
    </source>
</evidence>
<evidence type="ECO:0000256" key="3">
    <source>
        <dbReference type="ARBA" id="ARBA00022603"/>
    </source>
</evidence>
<dbReference type="Gene3D" id="3.40.50.150">
    <property type="entry name" value="Vaccinia Virus protein VP39"/>
    <property type="match status" value="1"/>
</dbReference>
<dbReference type="EMBL" id="BSDR01000001">
    <property type="protein sequence ID" value="GLI33895.1"/>
    <property type="molecule type" value="Genomic_DNA"/>
</dbReference>
<dbReference type="PANTHER" id="PTHR43648">
    <property type="entry name" value="ELECTRON TRANSFER FLAVOPROTEIN BETA SUBUNIT LYSINE METHYLTRANSFERASE"/>
    <property type="match status" value="1"/>
</dbReference>
<comment type="catalytic activity">
    <reaction evidence="6">
        <text>L-lysyl-[protein] + 3 S-adenosyl-L-methionine = N(6),N(6),N(6)-trimethyl-L-lysyl-[protein] + 3 S-adenosyl-L-homocysteine + 3 H(+)</text>
        <dbReference type="Rhea" id="RHEA:54192"/>
        <dbReference type="Rhea" id="RHEA-COMP:9752"/>
        <dbReference type="Rhea" id="RHEA-COMP:13826"/>
        <dbReference type="ChEBI" id="CHEBI:15378"/>
        <dbReference type="ChEBI" id="CHEBI:29969"/>
        <dbReference type="ChEBI" id="CHEBI:57856"/>
        <dbReference type="ChEBI" id="CHEBI:59789"/>
        <dbReference type="ChEBI" id="CHEBI:61961"/>
    </reaction>
</comment>
<keyword evidence="3 6" id="KW-0489">Methyltransferase</keyword>
<dbReference type="RefSeq" id="WP_281793158.1">
    <property type="nucleotide sequence ID" value="NZ_BSDR01000001.1"/>
</dbReference>
<feature type="binding site" evidence="6">
    <location>
        <position position="226"/>
    </location>
    <ligand>
        <name>S-adenosyl-L-methionine</name>
        <dbReference type="ChEBI" id="CHEBI:59789"/>
    </ligand>
</feature>
<evidence type="ECO:0000256" key="6">
    <source>
        <dbReference type="HAMAP-Rule" id="MF_00735"/>
    </source>
</evidence>
<dbReference type="InterPro" id="IPR029063">
    <property type="entry name" value="SAM-dependent_MTases_sf"/>
</dbReference>
<dbReference type="GO" id="GO:0005840">
    <property type="term" value="C:ribosome"/>
    <property type="evidence" value="ECO:0007669"/>
    <property type="project" value="UniProtKB-KW"/>
</dbReference>
<dbReference type="Proteomes" id="UP001144372">
    <property type="component" value="Unassembled WGS sequence"/>
</dbReference>
<dbReference type="GO" id="GO:0005737">
    <property type="term" value="C:cytoplasm"/>
    <property type="evidence" value="ECO:0007669"/>
    <property type="project" value="UniProtKB-SubCell"/>
</dbReference>
<dbReference type="Pfam" id="PF06325">
    <property type="entry name" value="PrmA"/>
    <property type="match status" value="1"/>
</dbReference>
<dbReference type="PIRSF" id="PIRSF000401">
    <property type="entry name" value="RPL11_MTase"/>
    <property type="match status" value="1"/>
</dbReference>
<keyword evidence="2 6" id="KW-0963">Cytoplasm</keyword>
<dbReference type="AlphaFoldDB" id="A0A9W6D4B7"/>
<dbReference type="CDD" id="cd02440">
    <property type="entry name" value="AdoMet_MTases"/>
    <property type="match status" value="1"/>
</dbReference>
<dbReference type="PANTHER" id="PTHR43648:SF1">
    <property type="entry name" value="ELECTRON TRANSFER FLAVOPROTEIN BETA SUBUNIT LYSINE METHYLTRANSFERASE"/>
    <property type="match status" value="1"/>
</dbReference>
<gene>
    <name evidence="6 7" type="primary">prmA</name>
    <name evidence="7" type="ORF">DAMNIGENAA_13280</name>
</gene>
<proteinExistence type="inferred from homology"/>
<dbReference type="InterPro" id="IPR050078">
    <property type="entry name" value="Ribosomal_L11_MeTrfase_PrmA"/>
</dbReference>
<feature type="binding site" evidence="6">
    <location>
        <position position="162"/>
    </location>
    <ligand>
        <name>S-adenosyl-L-methionine</name>
        <dbReference type="ChEBI" id="CHEBI:59789"/>
    </ligand>
</feature>
<comment type="similarity">
    <text evidence="1 6">Belongs to the methyltransferase superfamily. PrmA family.</text>
</comment>
<evidence type="ECO:0000256" key="5">
    <source>
        <dbReference type="ARBA" id="ARBA00022691"/>
    </source>
</evidence>
<evidence type="ECO:0000256" key="4">
    <source>
        <dbReference type="ARBA" id="ARBA00022679"/>
    </source>
</evidence>
<comment type="caution">
    <text evidence="7">The sequence shown here is derived from an EMBL/GenBank/DDBJ whole genome shotgun (WGS) entry which is preliminary data.</text>
</comment>
<organism evidence="7 8">
    <name type="scientific">Desulforhabdus amnigena</name>
    <dbReference type="NCBI Taxonomy" id="40218"/>
    <lineage>
        <taxon>Bacteria</taxon>
        <taxon>Pseudomonadati</taxon>
        <taxon>Thermodesulfobacteriota</taxon>
        <taxon>Syntrophobacteria</taxon>
        <taxon>Syntrophobacterales</taxon>
        <taxon>Syntrophobacteraceae</taxon>
        <taxon>Desulforhabdus</taxon>
    </lineage>
</organism>
<feature type="binding site" evidence="6">
    <location>
        <position position="136"/>
    </location>
    <ligand>
        <name>S-adenosyl-L-methionine</name>
        <dbReference type="ChEBI" id="CHEBI:59789"/>
    </ligand>
</feature>
<keyword evidence="7" id="KW-0689">Ribosomal protein</keyword>
<dbReference type="HAMAP" id="MF_00735">
    <property type="entry name" value="Methyltr_PrmA"/>
    <property type="match status" value="1"/>
</dbReference>
<evidence type="ECO:0000313" key="7">
    <source>
        <dbReference type="EMBL" id="GLI33895.1"/>
    </source>
</evidence>
<dbReference type="GO" id="GO:0008276">
    <property type="term" value="F:protein methyltransferase activity"/>
    <property type="evidence" value="ECO:0007669"/>
    <property type="project" value="UniProtKB-UniRule"/>
</dbReference>
<accession>A0A9W6D4B7</accession>
<sequence>MEKKWICIEIFCGMDVLDDLAAELVEAFGVSVELIEKGVRFYLAGEDFQKASEEKLRSLLKIVKESHSLPMLPTYRTSLLLDDDWADRWKEHFKPLRVGKHFLICPTWEQPHAAAGDRVILIDPGRAFGTGHHETTRLCLEWLEESVHEFKNMERKSLLDVGTGSGILAMASALLGFEPVLGIDNDPEAIEVAAENLELNHLSHKIQLEVTTVADVKERYSVVISNIQSIPLIEMASAMVRRVEPSGRLVLSGILVEQKADVQAAYEQAGMKLTRSRTDGEWCLLAFE</sequence>
<protein>
    <recommendedName>
        <fullName evidence="6">Ribosomal protein L11 methyltransferase</fullName>
        <shortName evidence="6">L11 Mtase</shortName>
        <ecNumber evidence="6">2.1.1.-</ecNumber>
    </recommendedName>
</protein>
<keyword evidence="7" id="KW-0687">Ribonucleoprotein</keyword>
<keyword evidence="5 6" id="KW-0949">S-adenosyl-L-methionine</keyword>
<name>A0A9W6D4B7_9BACT</name>